<keyword evidence="6" id="KW-0061">Asparagine biosynthesis</keyword>
<evidence type="ECO:0000313" key="10">
    <source>
        <dbReference type="Proteomes" id="UP000288058"/>
    </source>
</evidence>
<dbReference type="InterPro" id="IPR006195">
    <property type="entry name" value="aa-tRNA-synth_II"/>
</dbReference>
<dbReference type="InterPro" id="IPR045864">
    <property type="entry name" value="aa-tRNA-synth_II/BPL/LPL"/>
</dbReference>
<dbReference type="Gene3D" id="3.30.930.10">
    <property type="entry name" value="Bira Bifunctional Protein, Domain 2"/>
    <property type="match status" value="1"/>
</dbReference>
<accession>A0A432Z4Z5</accession>
<evidence type="ECO:0000313" key="9">
    <source>
        <dbReference type="EMBL" id="RUO72913.1"/>
    </source>
</evidence>
<dbReference type="PANTHER" id="PTHR30073">
    <property type="entry name" value="ASPARTATE--AMMONIA LIGASE"/>
    <property type="match status" value="1"/>
</dbReference>
<evidence type="ECO:0000259" key="8">
    <source>
        <dbReference type="PROSITE" id="PS50862"/>
    </source>
</evidence>
<dbReference type="PROSITE" id="PS50862">
    <property type="entry name" value="AA_TRNA_LIGASE_II"/>
    <property type="match status" value="1"/>
</dbReference>
<comment type="caution">
    <text evidence="9">The sequence shown here is derived from an EMBL/GenBank/DDBJ whole genome shotgun (WGS) entry which is preliminary data.</text>
</comment>
<evidence type="ECO:0000256" key="2">
    <source>
        <dbReference type="ARBA" id="ARBA00022598"/>
    </source>
</evidence>
<dbReference type="PANTHER" id="PTHR30073:SF5">
    <property type="entry name" value="ASPARTATE--AMMONIA LIGASE"/>
    <property type="match status" value="1"/>
</dbReference>
<evidence type="ECO:0000256" key="7">
    <source>
        <dbReference type="NCBIfam" id="TIGR00669"/>
    </source>
</evidence>
<evidence type="ECO:0000256" key="5">
    <source>
        <dbReference type="ARBA" id="ARBA00022840"/>
    </source>
</evidence>
<dbReference type="InterPro" id="IPR004618">
    <property type="entry name" value="AsnA"/>
</dbReference>
<dbReference type="GO" id="GO:0004071">
    <property type="term" value="F:aspartate-ammonia ligase activity"/>
    <property type="evidence" value="ECO:0007669"/>
    <property type="project" value="UniProtKB-UniRule"/>
</dbReference>
<keyword evidence="1" id="KW-0963">Cytoplasm</keyword>
<dbReference type="PIRSF" id="PIRSF001555">
    <property type="entry name" value="Asp_ammon_ligase"/>
    <property type="match status" value="1"/>
</dbReference>
<dbReference type="GO" id="GO:0005524">
    <property type="term" value="F:ATP binding"/>
    <property type="evidence" value="ECO:0007669"/>
    <property type="project" value="UniProtKB-KW"/>
</dbReference>
<keyword evidence="4" id="KW-0547">Nucleotide-binding</keyword>
<organism evidence="9 10">
    <name type="scientific">Idiomarina ramblicola</name>
    <dbReference type="NCBI Taxonomy" id="263724"/>
    <lineage>
        <taxon>Bacteria</taxon>
        <taxon>Pseudomonadati</taxon>
        <taxon>Pseudomonadota</taxon>
        <taxon>Gammaproteobacteria</taxon>
        <taxon>Alteromonadales</taxon>
        <taxon>Idiomarinaceae</taxon>
        <taxon>Idiomarina</taxon>
    </lineage>
</organism>
<dbReference type="EMBL" id="PIQC01000001">
    <property type="protein sequence ID" value="RUO72913.1"/>
    <property type="molecule type" value="Genomic_DNA"/>
</dbReference>
<dbReference type="OrthoDB" id="3185462at2"/>
<dbReference type="RefSeq" id="WP_126779126.1">
    <property type="nucleotide sequence ID" value="NZ_PIQC01000001.1"/>
</dbReference>
<keyword evidence="5" id="KW-0067">ATP-binding</keyword>
<dbReference type="GO" id="GO:0006529">
    <property type="term" value="P:asparagine biosynthetic process"/>
    <property type="evidence" value="ECO:0007669"/>
    <property type="project" value="UniProtKB-UniRule"/>
</dbReference>
<evidence type="ECO:0000256" key="3">
    <source>
        <dbReference type="ARBA" id="ARBA00022605"/>
    </source>
</evidence>
<proteinExistence type="predicted"/>
<keyword evidence="2 9" id="KW-0436">Ligase</keyword>
<reference evidence="10" key="1">
    <citation type="journal article" date="2018" name="Front. Microbiol.">
        <title>Genome-Based Analysis Reveals the Taxonomy and Diversity of the Family Idiomarinaceae.</title>
        <authorList>
            <person name="Liu Y."/>
            <person name="Lai Q."/>
            <person name="Shao Z."/>
        </authorList>
    </citation>
    <scope>NUCLEOTIDE SEQUENCE [LARGE SCALE GENOMIC DNA]</scope>
    <source>
        <strain evidence="10">R22</strain>
    </source>
</reference>
<evidence type="ECO:0000256" key="1">
    <source>
        <dbReference type="ARBA" id="ARBA00022490"/>
    </source>
</evidence>
<keyword evidence="10" id="KW-1185">Reference proteome</keyword>
<dbReference type="AlphaFoldDB" id="A0A432Z4Z5"/>
<sequence length="326" mass="36315">MKSQYMLQQQKIQFVKACFTQQLQLQLGLIEVQSPLLSELGSGVQDDLSGWEKAVAVKVKAVPDKDYEVVHSLAKWKRFTLGRYGFGAGEGIVTQMKALRPDEEALGSVHSVYVDQWDWEKVINEEQRSLAYLTKTVERIYAALRQTEQQYIEQHGGTGTLPEKIQVVHAEDLITAYPDLTAKQRERKVVKQHGAVFLVGIGGELSHGHAHDVRAPDYDDWSSVNEQGSTGLNGDILVWHPALDDALELSSMGIRVDQHALKRQLAISQQEEKLKLPWHQSLLAGELPLTIGGGIGQSRVVMQILQSDHIAKVQCGVWPESIAEAL</sequence>
<dbReference type="Pfam" id="PF03590">
    <property type="entry name" value="AsnA"/>
    <property type="match status" value="1"/>
</dbReference>
<keyword evidence="3" id="KW-0028">Amino-acid biosynthesis</keyword>
<dbReference type="SUPFAM" id="SSF55681">
    <property type="entry name" value="Class II aaRS and biotin synthetases"/>
    <property type="match status" value="1"/>
</dbReference>
<name>A0A432Z4Z5_9GAMM</name>
<evidence type="ECO:0000256" key="6">
    <source>
        <dbReference type="ARBA" id="ARBA00022888"/>
    </source>
</evidence>
<dbReference type="EC" id="6.3.1.1" evidence="7"/>
<dbReference type="GO" id="GO:0005829">
    <property type="term" value="C:cytosol"/>
    <property type="evidence" value="ECO:0007669"/>
    <property type="project" value="TreeGrafter"/>
</dbReference>
<protein>
    <recommendedName>
        <fullName evidence="7">Aspartate--ammonia ligase</fullName>
        <ecNumber evidence="7">6.3.1.1</ecNumber>
    </recommendedName>
</protein>
<dbReference type="Proteomes" id="UP000288058">
    <property type="component" value="Unassembled WGS sequence"/>
</dbReference>
<gene>
    <name evidence="9" type="ORF">CWI78_00255</name>
</gene>
<dbReference type="NCBIfam" id="TIGR00669">
    <property type="entry name" value="asnA"/>
    <property type="match status" value="1"/>
</dbReference>
<evidence type="ECO:0000256" key="4">
    <source>
        <dbReference type="ARBA" id="ARBA00022741"/>
    </source>
</evidence>
<feature type="domain" description="Aminoacyl-transfer RNA synthetases class-II family profile" evidence="8">
    <location>
        <begin position="15"/>
        <end position="319"/>
    </location>
</feature>